<dbReference type="OrthoDB" id="515854at2759"/>
<dbReference type="STRING" id="436017.A4S4U4"/>
<feature type="region of interest" description="Disordered" evidence="6">
    <location>
        <begin position="242"/>
        <end position="262"/>
    </location>
</feature>
<evidence type="ECO:0000256" key="5">
    <source>
        <dbReference type="ARBA" id="ARBA00022892"/>
    </source>
</evidence>
<feature type="compositionally biased region" description="Polar residues" evidence="6">
    <location>
        <begin position="904"/>
        <end position="917"/>
    </location>
</feature>
<dbReference type="Gramene" id="ABO98790">
    <property type="protein sequence ID" value="ABO98790"/>
    <property type="gene ID" value="OSTLU_26531"/>
</dbReference>
<keyword evidence="5" id="KW-0931">ER-Golgi transport</keyword>
<evidence type="ECO:0000313" key="8">
    <source>
        <dbReference type="EMBL" id="ABO98790.1"/>
    </source>
</evidence>
<dbReference type="Pfam" id="PF12931">
    <property type="entry name" value="TPR_Sec16"/>
    <property type="match status" value="1"/>
</dbReference>
<comment type="similarity">
    <text evidence="2">Belongs to the SEC16 family.</text>
</comment>
<feature type="compositionally biased region" description="Basic and acidic residues" evidence="6">
    <location>
        <begin position="1"/>
        <end position="14"/>
    </location>
</feature>
<evidence type="ECO:0000256" key="1">
    <source>
        <dbReference type="ARBA" id="ARBA00004240"/>
    </source>
</evidence>
<feature type="compositionally biased region" description="Low complexity" evidence="6">
    <location>
        <begin position="292"/>
        <end position="303"/>
    </location>
</feature>
<dbReference type="PANTHER" id="PTHR13402:SF6">
    <property type="entry name" value="SECRETORY 16, ISOFORM I"/>
    <property type="match status" value="1"/>
</dbReference>
<dbReference type="GO" id="GO:0007030">
    <property type="term" value="P:Golgi organization"/>
    <property type="evidence" value="ECO:0007669"/>
    <property type="project" value="TreeGrafter"/>
</dbReference>
<keyword evidence="3" id="KW-0813">Transport</keyword>
<dbReference type="GO" id="GO:0016192">
    <property type="term" value="P:vesicle-mediated transport"/>
    <property type="evidence" value="ECO:0007669"/>
    <property type="project" value="UniProtKB-KW"/>
</dbReference>
<evidence type="ECO:0000313" key="9">
    <source>
        <dbReference type="Proteomes" id="UP000001568"/>
    </source>
</evidence>
<keyword evidence="4" id="KW-0256">Endoplasmic reticulum</keyword>
<proteinExistence type="inferred from homology"/>
<evidence type="ECO:0000256" key="6">
    <source>
        <dbReference type="SAM" id="MobiDB-lite"/>
    </source>
</evidence>
<dbReference type="GO" id="GO:0070971">
    <property type="term" value="C:endoplasmic reticulum exit site"/>
    <property type="evidence" value="ECO:0007669"/>
    <property type="project" value="TreeGrafter"/>
</dbReference>
<name>A4S4U4_OSTLU</name>
<feature type="region of interest" description="Disordered" evidence="6">
    <location>
        <begin position="881"/>
        <end position="966"/>
    </location>
</feature>
<dbReference type="EMBL" id="CP000591">
    <property type="protein sequence ID" value="ABO98790.1"/>
    <property type="molecule type" value="Genomic_DNA"/>
</dbReference>
<feature type="region of interest" description="Disordered" evidence="6">
    <location>
        <begin position="48"/>
        <end position="75"/>
    </location>
</feature>
<dbReference type="GO" id="GO:0070973">
    <property type="term" value="P:protein localization to endoplasmic reticulum exit site"/>
    <property type="evidence" value="ECO:0007669"/>
    <property type="project" value="TreeGrafter"/>
</dbReference>
<dbReference type="GeneID" id="5004384"/>
<feature type="compositionally biased region" description="Basic and acidic residues" evidence="6">
    <location>
        <begin position="247"/>
        <end position="262"/>
    </location>
</feature>
<protein>
    <recommendedName>
        <fullName evidence="7">Sec16 Sec23-binding domain-containing protein</fullName>
    </recommendedName>
</protein>
<dbReference type="eggNOG" id="KOG1913">
    <property type="taxonomic scope" value="Eukaryota"/>
</dbReference>
<feature type="compositionally biased region" description="Polar residues" evidence="6">
    <location>
        <begin position="940"/>
        <end position="950"/>
    </location>
</feature>
<dbReference type="HOGENOM" id="CLU_273789_0_0_1"/>
<comment type="subcellular location">
    <subcellularLocation>
        <location evidence="1">Endoplasmic reticulum</location>
    </subcellularLocation>
</comment>
<dbReference type="KEGG" id="olu:OSTLU_26531"/>
<keyword evidence="9" id="KW-1185">Reference proteome</keyword>
<dbReference type="Proteomes" id="UP000001568">
    <property type="component" value="Chromosome 11"/>
</dbReference>
<feature type="compositionally biased region" description="Pro residues" evidence="6">
    <location>
        <begin position="1119"/>
        <end position="1131"/>
    </location>
</feature>
<dbReference type="InterPro" id="IPR024298">
    <property type="entry name" value="Sec16_Sec23-bd"/>
</dbReference>
<organism evidence="8 9">
    <name type="scientific">Ostreococcus lucimarinus (strain CCE9901)</name>
    <dbReference type="NCBI Taxonomy" id="436017"/>
    <lineage>
        <taxon>Eukaryota</taxon>
        <taxon>Viridiplantae</taxon>
        <taxon>Chlorophyta</taxon>
        <taxon>Mamiellophyceae</taxon>
        <taxon>Mamiellales</taxon>
        <taxon>Bathycoccaceae</taxon>
        <taxon>Ostreococcus</taxon>
    </lineage>
</organism>
<evidence type="ECO:0000259" key="7">
    <source>
        <dbReference type="Pfam" id="PF12931"/>
    </source>
</evidence>
<dbReference type="OMA" id="WREHIAI"/>
<feature type="region of interest" description="Disordered" evidence="6">
    <location>
        <begin position="1"/>
        <end position="30"/>
    </location>
</feature>
<evidence type="ECO:0000256" key="4">
    <source>
        <dbReference type="ARBA" id="ARBA00022824"/>
    </source>
</evidence>
<accession>A4S4U4</accession>
<evidence type="ECO:0000256" key="3">
    <source>
        <dbReference type="ARBA" id="ARBA00022448"/>
    </source>
</evidence>
<feature type="region of interest" description="Disordered" evidence="6">
    <location>
        <begin position="1079"/>
        <end position="1131"/>
    </location>
</feature>
<dbReference type="RefSeq" id="XP_001420497.1">
    <property type="nucleotide sequence ID" value="XM_001420460.1"/>
</dbReference>
<evidence type="ECO:0000256" key="2">
    <source>
        <dbReference type="ARBA" id="ARBA00005927"/>
    </source>
</evidence>
<feature type="compositionally biased region" description="Low complexity" evidence="6">
    <location>
        <begin position="65"/>
        <end position="75"/>
    </location>
</feature>
<sequence length="1174" mass="123450">MGERATTPTRREEAAFATTPTTPRAREDAPTGFVEVANGDLGALFGGCEGDDDWLTPTGGGGEVGASASASAGAEASAGAVRAAATATAAATYATNAPFASPAASRDDGMGFFDDLDAAEETVSAPAVIPFEARASGAAEAPARETYAASENVAEANEIASVAAEARAPVIEATSFAPTDSAPDRAFYEETHAPAAEYPQAEFVGERETSDDFGMGMTSHAHATAYEQHAPEQYARQGFSQPLASASHEDQPNRALELREPPRSAYADYRENDVTADLSAPPIVPAYSSENLHSRVSSSNSVSDMQAPPQTPPKPTFMVPTPIEDSPMAYVHAVPHALASASPVPFTPPPRASAGYDTYEPARVAQPEYPPVPAPSANHGGYAPSYEAHSTQQLEYAAYSETETLKPANYDDTDRSPHGRPQHVAMSFGFGGSLILSGPGYPGGRISHGTSIPPCSLRVHSVGSMLKDGNTLGMSYVRSMEAFDGPLGNRRQADVTKMMDSALSSGGERQQSEVTLYRVLQTMLRHKGEISTPGDLLGENRKGAVAELASVLAGDAQAASDGGWVSANVAASPLNPSGEGDAQQIVQIENLLIAGRRGEALQAAVAAKLWPHALLLASHMGGRHYHETVSIMAKSVCRVGSPLHTLEVVMAGIPQELTTSGVEAAPNVHGMQVPEVSQIRELLPRWREHIAILCSNPAKGSDFVLKALGDELWCQNDITAAHVAYALSKQRPTPYSFNSRLCLIGADHRKFPRTYVTPRAVHLTEIFELAVLGSNPQAQLPSLLPYKLLYAGALAEVGKLKPALAYVESVLKSVRSLDRNSPEVNGALVGMLAAQMEDRLHNSLRGKTGRLADAAAGAAKVLVSGVKGLLDRSVSSLFGDGGEFQASPLGPPHEPRPHTPPDAYQQQPVQMHHTLSSAHSQAAPVVQPPPAHVARHERTPSGNLLRSMSSLFGGVAPKPQPANEPTMSQENVFYYDDERKMWLERGRAPPKEAPPVGAPPLRSEQSAASEIAGPPPVMAPSTHAKQQGGVHTRYVSTFSTTSTPTVAPQGFVPVAPNAGACAQAPAQFFMPSAVAPAHSAHSRNESSESQSSASYAAHERTASQDGFYGYEASASESSHPPPAGAIPRPPTIDPALLAPSFATSAPLPVIHHTSASAAPSVDVVADDFTDLRLQ</sequence>
<dbReference type="AlphaFoldDB" id="A4S4U4"/>
<dbReference type="GO" id="GO:0012507">
    <property type="term" value="C:ER to Golgi transport vesicle membrane"/>
    <property type="evidence" value="ECO:0007669"/>
    <property type="project" value="TreeGrafter"/>
</dbReference>
<feature type="region of interest" description="Disordered" evidence="6">
    <location>
        <begin position="987"/>
        <end position="1013"/>
    </location>
</feature>
<feature type="compositionally biased region" description="Low complexity" evidence="6">
    <location>
        <begin position="1087"/>
        <end position="1096"/>
    </location>
</feature>
<dbReference type="PANTHER" id="PTHR13402">
    <property type="entry name" value="RGPR-RELATED"/>
    <property type="match status" value="1"/>
</dbReference>
<feature type="domain" description="Sec16 Sec23-binding" evidence="7">
    <location>
        <begin position="588"/>
        <end position="876"/>
    </location>
</feature>
<dbReference type="CDD" id="cd09233">
    <property type="entry name" value="ACE1-Sec16-like"/>
    <property type="match status" value="1"/>
</dbReference>
<reference evidence="8 9" key="1">
    <citation type="journal article" date="2007" name="Proc. Natl. Acad. Sci. U.S.A.">
        <title>The tiny eukaryote Ostreococcus provides genomic insights into the paradox of plankton speciation.</title>
        <authorList>
            <person name="Palenik B."/>
            <person name="Grimwood J."/>
            <person name="Aerts A."/>
            <person name="Rouze P."/>
            <person name="Salamov A."/>
            <person name="Putnam N."/>
            <person name="Dupont C."/>
            <person name="Jorgensen R."/>
            <person name="Derelle E."/>
            <person name="Rombauts S."/>
            <person name="Zhou K."/>
            <person name="Otillar R."/>
            <person name="Merchant S.S."/>
            <person name="Podell S."/>
            <person name="Gaasterland T."/>
            <person name="Napoli C."/>
            <person name="Gendler K."/>
            <person name="Manuell A."/>
            <person name="Tai V."/>
            <person name="Vallon O."/>
            <person name="Piganeau G."/>
            <person name="Jancek S."/>
            <person name="Heijde M."/>
            <person name="Jabbari K."/>
            <person name="Bowler C."/>
            <person name="Lohr M."/>
            <person name="Robbens S."/>
            <person name="Werner G."/>
            <person name="Dubchak I."/>
            <person name="Pazour G.J."/>
            <person name="Ren Q."/>
            <person name="Paulsen I."/>
            <person name="Delwiche C."/>
            <person name="Schmutz J."/>
            <person name="Rokhsar D."/>
            <person name="Van de Peer Y."/>
            <person name="Moreau H."/>
            <person name="Grigoriev I.V."/>
        </authorList>
    </citation>
    <scope>NUCLEOTIDE SEQUENCE [LARGE SCALE GENOMIC DNA]</scope>
    <source>
        <strain evidence="8 9">CCE9901</strain>
    </source>
</reference>
<dbReference type="Gene3D" id="1.25.40.1030">
    <property type="match status" value="1"/>
</dbReference>
<gene>
    <name evidence="8" type="ORF">OSTLU_26531</name>
</gene>
<feature type="region of interest" description="Disordered" evidence="6">
    <location>
        <begin position="292"/>
        <end position="313"/>
    </location>
</feature>